<dbReference type="PATRIC" id="fig|1224163.3.peg.2118"/>
<keyword evidence="5" id="KW-0408">Iron</keyword>
<dbReference type="OrthoDB" id="9782387at2"/>
<dbReference type="NCBIfam" id="TIGR02491">
    <property type="entry name" value="NrdG"/>
    <property type="match status" value="1"/>
</dbReference>
<dbReference type="SFLD" id="SFLDG01063">
    <property type="entry name" value="activating_enzymes__group_1"/>
    <property type="match status" value="1"/>
</dbReference>
<evidence type="ECO:0000256" key="3">
    <source>
        <dbReference type="ARBA" id="ARBA00022691"/>
    </source>
</evidence>
<dbReference type="EC" id="1.97.1.-" evidence="7"/>
<dbReference type="RefSeq" id="WP_020935505.1">
    <property type="nucleotide sequence ID" value="NC_021915.1"/>
</dbReference>
<dbReference type="eggNOG" id="COG0602">
    <property type="taxonomic scope" value="Bacteria"/>
</dbReference>
<dbReference type="Proteomes" id="UP000015388">
    <property type="component" value="Chromosome"/>
</dbReference>
<comment type="function">
    <text evidence="7">Activation of anaerobic ribonucleoside-triphosphate reductase under anaerobic conditions by generation of an organic free radical, using S-adenosylmethionine and reduced flavodoxin as cosubstrates to produce 5'-deoxy-adenosine.</text>
</comment>
<dbReference type="GO" id="GO:0043365">
    <property type="term" value="F:[formate-C-acetyltransferase]-activating enzyme activity"/>
    <property type="evidence" value="ECO:0007669"/>
    <property type="project" value="InterPro"/>
</dbReference>
<keyword evidence="9" id="KW-1185">Reference proteome</keyword>
<comment type="cofactor">
    <cofactor evidence="1">
        <name>[4Fe-4S] cluster</name>
        <dbReference type="ChEBI" id="CHEBI:49883"/>
    </cofactor>
</comment>
<keyword evidence="6" id="KW-0411">Iron-sulfur</keyword>
<reference evidence="8 9" key="1">
    <citation type="submission" date="2012-11" db="EMBL/GenBank/DDBJ databases">
        <title>The complete genome sequence of Corynebacterium maris Coryn-1 (=DSM 45190).</title>
        <authorList>
            <person name="Schaffert L."/>
            <person name="Albersmeier A."/>
            <person name="Kalinowski J."/>
            <person name="Ruckert C."/>
        </authorList>
    </citation>
    <scope>NUCLEOTIDE SEQUENCE [LARGE SCALE GENOMIC DNA]</scope>
    <source>
        <strain evidence="9">Coryn-1</strain>
    </source>
</reference>
<dbReference type="Pfam" id="PF13353">
    <property type="entry name" value="Fer4_12"/>
    <property type="match status" value="1"/>
</dbReference>
<dbReference type="SFLD" id="SFLDF00299">
    <property type="entry name" value="anaerobic_ribonucleoside-triph"/>
    <property type="match status" value="1"/>
</dbReference>
<evidence type="ECO:0000313" key="8">
    <source>
        <dbReference type="EMBL" id="AGS35572.1"/>
    </source>
</evidence>
<dbReference type="PIRSF" id="PIRSF000368">
    <property type="entry name" value="NrdG"/>
    <property type="match status" value="1"/>
</dbReference>
<dbReference type="GO" id="GO:0051539">
    <property type="term" value="F:4 iron, 4 sulfur cluster binding"/>
    <property type="evidence" value="ECO:0007669"/>
    <property type="project" value="UniProtKB-KW"/>
</dbReference>
<evidence type="ECO:0000313" key="9">
    <source>
        <dbReference type="Proteomes" id="UP000015388"/>
    </source>
</evidence>
<dbReference type="KEGG" id="cmd:B841_10500"/>
<dbReference type="CDD" id="cd01335">
    <property type="entry name" value="Radical_SAM"/>
    <property type="match status" value="1"/>
</dbReference>
<evidence type="ECO:0000256" key="6">
    <source>
        <dbReference type="ARBA" id="ARBA00023014"/>
    </source>
</evidence>
<gene>
    <name evidence="8" type="ORF">B841_10500</name>
</gene>
<keyword evidence="3" id="KW-0949">S-adenosyl-L-methionine</keyword>
<keyword evidence="2" id="KW-0004">4Fe-4S</keyword>
<dbReference type="SFLD" id="SFLDS00029">
    <property type="entry name" value="Radical_SAM"/>
    <property type="match status" value="1"/>
</dbReference>
<dbReference type="HOGENOM" id="CLU_089926_2_0_11"/>
<dbReference type="STRING" id="1224163.B841_10500"/>
<dbReference type="GO" id="GO:0004748">
    <property type="term" value="F:ribonucleoside-diphosphate reductase activity, thioredoxin disulfide as acceptor"/>
    <property type="evidence" value="ECO:0007669"/>
    <property type="project" value="TreeGrafter"/>
</dbReference>
<evidence type="ECO:0000256" key="2">
    <source>
        <dbReference type="ARBA" id="ARBA00022485"/>
    </source>
</evidence>
<dbReference type="PANTHER" id="PTHR30352:SF2">
    <property type="entry name" value="ANAEROBIC RIBONUCLEOSIDE-TRIPHOSPHATE REDUCTASE-ACTIVATING PROTEIN"/>
    <property type="match status" value="1"/>
</dbReference>
<dbReference type="EMBL" id="CP003924">
    <property type="protein sequence ID" value="AGS35572.1"/>
    <property type="molecule type" value="Genomic_DNA"/>
</dbReference>
<keyword evidence="4" id="KW-0479">Metal-binding</keyword>
<dbReference type="SUPFAM" id="SSF102114">
    <property type="entry name" value="Radical SAM enzymes"/>
    <property type="match status" value="1"/>
</dbReference>
<evidence type="ECO:0000256" key="4">
    <source>
        <dbReference type="ARBA" id="ARBA00022723"/>
    </source>
</evidence>
<sequence length="207" mass="23288">MYRAPNTPAERLTTIARADQRSRTWAQIDVMRIADYKPFQVLDGEGLRCSLYVSYCPFHCLGCYNKAAQKKGYGFAYTAELEERILRDLAEPHVAGLTLVGGEPFLSAKHLLGLVRRIRTELPGKTVWSYSGYTWETLQIFDDERRDLLRELDVLIDGQFIAEERDEARLPTFAGSSNQRLIDVPASLADGVVVDYEAAVVPGKTGR</sequence>
<proteinExistence type="inferred from homology"/>
<dbReference type="PANTHER" id="PTHR30352">
    <property type="entry name" value="PYRUVATE FORMATE-LYASE-ACTIVATING ENZYME"/>
    <property type="match status" value="1"/>
</dbReference>
<evidence type="ECO:0000256" key="5">
    <source>
        <dbReference type="ARBA" id="ARBA00023004"/>
    </source>
</evidence>
<dbReference type="SFLD" id="SFLDG01066">
    <property type="entry name" value="organic_radical-activating_enz"/>
    <property type="match status" value="1"/>
</dbReference>
<dbReference type="Gene3D" id="3.20.20.70">
    <property type="entry name" value="Aldolase class I"/>
    <property type="match status" value="1"/>
</dbReference>
<protein>
    <recommendedName>
        <fullName evidence="7">Anaerobic ribonucleoside-triphosphate reductase-activating protein</fullName>
        <ecNumber evidence="7">1.97.1.-</ecNumber>
    </recommendedName>
</protein>
<dbReference type="InterPro" id="IPR058240">
    <property type="entry name" value="rSAM_sf"/>
</dbReference>
<dbReference type="GO" id="GO:0046872">
    <property type="term" value="F:metal ion binding"/>
    <property type="evidence" value="ECO:0007669"/>
    <property type="project" value="UniProtKB-KW"/>
</dbReference>
<dbReference type="InterPro" id="IPR007197">
    <property type="entry name" value="rSAM"/>
</dbReference>
<dbReference type="InterPro" id="IPR034457">
    <property type="entry name" value="Organic_radical-activating"/>
</dbReference>
<evidence type="ECO:0000256" key="7">
    <source>
        <dbReference type="PIRNR" id="PIRNR000368"/>
    </source>
</evidence>
<organism evidence="8 9">
    <name type="scientific">Corynebacterium maris DSM 45190</name>
    <dbReference type="NCBI Taxonomy" id="1224163"/>
    <lineage>
        <taxon>Bacteria</taxon>
        <taxon>Bacillati</taxon>
        <taxon>Actinomycetota</taxon>
        <taxon>Actinomycetes</taxon>
        <taxon>Mycobacteriales</taxon>
        <taxon>Corynebacteriaceae</taxon>
        <taxon>Corynebacterium</taxon>
    </lineage>
</organism>
<comment type="similarity">
    <text evidence="7">Belongs to the organic radical-activating enzymes family.</text>
</comment>
<evidence type="ECO:0000256" key="1">
    <source>
        <dbReference type="ARBA" id="ARBA00001966"/>
    </source>
</evidence>
<dbReference type="InterPro" id="IPR013785">
    <property type="entry name" value="Aldolase_TIM"/>
</dbReference>
<accession>S5SWX5</accession>
<dbReference type="InterPro" id="IPR012837">
    <property type="entry name" value="NrdG"/>
</dbReference>
<dbReference type="AlphaFoldDB" id="S5SWX5"/>
<name>S5SWX5_9CORY</name>
<keyword evidence="7" id="KW-0560">Oxidoreductase</keyword>